<evidence type="ECO:0000259" key="6">
    <source>
        <dbReference type="Pfam" id="PF22528"/>
    </source>
</evidence>
<keyword evidence="4" id="KW-0802">TPR repeat</keyword>
<dbReference type="PANTHER" id="PTHR11006:SF60">
    <property type="entry name" value="PROTEIN ARGININE N-METHYLTRANSFERASE 9"/>
    <property type="match status" value="1"/>
</dbReference>
<dbReference type="CDD" id="cd02440">
    <property type="entry name" value="AdoMet_MTases"/>
    <property type="match status" value="1"/>
</dbReference>
<evidence type="ECO:0000313" key="7">
    <source>
        <dbReference type="EMBL" id="KAL3066596.1"/>
    </source>
</evidence>
<evidence type="ECO:0000256" key="5">
    <source>
        <dbReference type="PROSITE-ProRule" id="PRU01015"/>
    </source>
</evidence>
<reference evidence="7 8" key="2">
    <citation type="journal article" date="2024" name="G3 (Bethesda)">
        <title>The genome of the cryopelagic Antarctic bald notothen, Trematomus borchgrevinki.</title>
        <authorList>
            <person name="Rayamajhi N."/>
            <person name="Rivera-Colon A.G."/>
            <person name="Minhas B.F."/>
            <person name="Cheng C.C."/>
            <person name="Catchen J.M."/>
        </authorList>
    </citation>
    <scope>NUCLEOTIDE SEQUENCE [LARGE SCALE GENOMIC DNA]</scope>
    <source>
        <strain evidence="7">AGRC-2024</strain>
    </source>
</reference>
<keyword evidence="3 5" id="KW-0949">S-adenosyl-L-methionine</keyword>
<dbReference type="Pfam" id="PF06325">
    <property type="entry name" value="PrmA"/>
    <property type="match status" value="1"/>
</dbReference>
<organism evidence="7 8">
    <name type="scientific">Pagothenia borchgrevinki</name>
    <name type="common">Bald rockcod</name>
    <name type="synonym">Trematomus borchgrevinki</name>
    <dbReference type="NCBI Taxonomy" id="8213"/>
    <lineage>
        <taxon>Eukaryota</taxon>
        <taxon>Metazoa</taxon>
        <taxon>Chordata</taxon>
        <taxon>Craniata</taxon>
        <taxon>Vertebrata</taxon>
        <taxon>Euteleostomi</taxon>
        <taxon>Actinopterygii</taxon>
        <taxon>Neopterygii</taxon>
        <taxon>Teleostei</taxon>
        <taxon>Neoteleostei</taxon>
        <taxon>Acanthomorphata</taxon>
        <taxon>Eupercaria</taxon>
        <taxon>Perciformes</taxon>
        <taxon>Notothenioidei</taxon>
        <taxon>Nototheniidae</taxon>
        <taxon>Pagothenia</taxon>
    </lineage>
</organism>
<dbReference type="InterPro" id="IPR029063">
    <property type="entry name" value="SAM-dependent_MTases_sf"/>
</dbReference>
<evidence type="ECO:0000256" key="2">
    <source>
        <dbReference type="ARBA" id="ARBA00022679"/>
    </source>
</evidence>
<keyword evidence="2 5" id="KW-0808">Transferase</keyword>
<proteinExistence type="predicted"/>
<comment type="caution">
    <text evidence="7">The sequence shown here is derived from an EMBL/GenBank/DDBJ whole genome shotgun (WGS) entry which is preliminary data.</text>
</comment>
<dbReference type="SUPFAM" id="SSF48452">
    <property type="entry name" value="TPR-like"/>
    <property type="match status" value="1"/>
</dbReference>
<dbReference type="PANTHER" id="PTHR11006">
    <property type="entry name" value="PROTEIN ARGININE N-METHYLTRANSFERASE"/>
    <property type="match status" value="1"/>
</dbReference>
<dbReference type="PROSITE" id="PS50005">
    <property type="entry name" value="TPR"/>
    <property type="match status" value="1"/>
</dbReference>
<evidence type="ECO:0000313" key="8">
    <source>
        <dbReference type="Proteomes" id="UP001619887"/>
    </source>
</evidence>
<dbReference type="Gene3D" id="3.40.50.150">
    <property type="entry name" value="Vaccinia Virus protein VP39"/>
    <property type="match status" value="2"/>
</dbReference>
<dbReference type="InterPro" id="IPR025799">
    <property type="entry name" value="Arg_MeTrfase"/>
</dbReference>
<protein>
    <recommendedName>
        <fullName evidence="6">Protein arginine N-methyltransferase domain-containing protein</fullName>
    </recommendedName>
</protein>
<name>A0ABD2HL95_PAGBO</name>
<sequence length="788" mass="88180">MFKDFARESFRFTLFKWTEELDSVGRIQELFDCYEQALELFPADEVILNSMGEHLFRMGFRDEAAGHFHKALKLRPDYPEARENFYRVANWLVERWHFLMLNDHGRNRKYQQAIQKAVQSGCNTVLDIGTGTGILGMCAKKAGAAEVYACELSKTMYELACEVLTANKMADSIKIVHMKSLEMEVPKDIPKKVSLVVTETVDAGLFGEGIIESLIHAWHHLLLPPQRGENEFQDQSATGRVIPAGATVFGMALESLEIRRHHRLCVSEVGSLSISAAGELRSPVSCSPEPDESMEPYTTERLSRLPGGYKALTEPFTALNIDFNNVQELEGLSSREVQRIRLPVTQGGELDALAVWFQLHLDEDSSLSTGPEEDTCWEQAIYPVHSTKGFVLKPQDELVVEVSCRDAFLRLCSVAVLRDGHEICLDTLQDPQNTADPVSNQTPEAELCSALACLQTDQNQIKDFCMLECSEMALLNNQEYHQSFSSALSKLISQMKVKCQNKEPGSGVQSDSADLLFVLDVSEGFSLLSLIAASHGHVKAFSSVEKVKQQEVLKRLAQSNNVPEQHLEFWLNNMEDEQGMLKRPSREKLWSAIMLDCVETCGLIRQKLMEKASLARCLLEDGGSIFPAKIVVQGILVESDTLLLESAVQGQEPTLGFNIAPFINQFTVPVHVFLDFSTLECRHLSEFVELFVLDLMESTANYTNREVKVQATSAGRVTAIPFWYQIHLDQEISVSTLSQNSHWKQAAVVLQQPLRVQAGDWVRLAVKLQKSAISISAHIENPPGPMEQ</sequence>
<dbReference type="FunFam" id="3.40.50.150:FF:000384">
    <property type="entry name" value="Protein arginine methyltransferase 9"/>
    <property type="match status" value="1"/>
</dbReference>
<dbReference type="GO" id="GO:0032259">
    <property type="term" value="P:methylation"/>
    <property type="evidence" value="ECO:0007669"/>
    <property type="project" value="UniProtKB-KW"/>
</dbReference>
<gene>
    <name evidence="7" type="ORF">OYC64_016529</name>
</gene>
<dbReference type="PROSITE" id="PS51678">
    <property type="entry name" value="SAM_MT_PRMT"/>
    <property type="match status" value="2"/>
</dbReference>
<dbReference type="FunFam" id="3.40.50.150:FF:000078">
    <property type="entry name" value="Protein arginine methyltransferase 9"/>
    <property type="match status" value="1"/>
</dbReference>
<feature type="domain" description="Protein arginine N-methyltransferase" evidence="6">
    <location>
        <begin position="682"/>
        <end position="774"/>
    </location>
</feature>
<dbReference type="InterPro" id="IPR011990">
    <property type="entry name" value="TPR-like_helical_dom_sf"/>
</dbReference>
<keyword evidence="8" id="KW-1185">Reference proteome</keyword>
<evidence type="ECO:0000256" key="1">
    <source>
        <dbReference type="ARBA" id="ARBA00022603"/>
    </source>
</evidence>
<dbReference type="Proteomes" id="UP001619887">
    <property type="component" value="Unassembled WGS sequence"/>
</dbReference>
<dbReference type="GO" id="GO:0008168">
    <property type="term" value="F:methyltransferase activity"/>
    <property type="evidence" value="ECO:0007669"/>
    <property type="project" value="UniProtKB-KW"/>
</dbReference>
<reference evidence="7 8" key="1">
    <citation type="journal article" date="2022" name="G3 (Bethesda)">
        <title>Evaluating Illumina-, Nanopore-, and PacBio-based genome assembly strategies with the bald notothen, Trematomus borchgrevinki.</title>
        <authorList>
            <person name="Rayamajhi N."/>
            <person name="Cheng C.C."/>
            <person name="Catchen J.M."/>
        </authorList>
    </citation>
    <scope>NUCLEOTIDE SEQUENCE [LARGE SCALE GENOMIC DNA]</scope>
    <source>
        <strain evidence="7">AGRC-2024</strain>
    </source>
</reference>
<dbReference type="FunFam" id="2.70.160.11:FF:000023">
    <property type="entry name" value="Protein arginine methyltransferase 9"/>
    <property type="match status" value="1"/>
</dbReference>
<dbReference type="InterPro" id="IPR055135">
    <property type="entry name" value="PRMT_dom"/>
</dbReference>
<dbReference type="AlphaFoldDB" id="A0ABD2HL95"/>
<dbReference type="Pfam" id="PF22528">
    <property type="entry name" value="PRMT_C"/>
    <property type="match status" value="1"/>
</dbReference>
<dbReference type="FunFam" id="2.70.160.11:FF:000006">
    <property type="entry name" value="Protein arginine methyltransferase 9"/>
    <property type="match status" value="1"/>
</dbReference>
<evidence type="ECO:0000256" key="3">
    <source>
        <dbReference type="ARBA" id="ARBA00022691"/>
    </source>
</evidence>
<feature type="repeat" description="TPR" evidence="4">
    <location>
        <begin position="45"/>
        <end position="78"/>
    </location>
</feature>
<accession>A0ABD2HL95</accession>
<evidence type="ECO:0000256" key="4">
    <source>
        <dbReference type="PROSITE-ProRule" id="PRU00339"/>
    </source>
</evidence>
<dbReference type="Gene3D" id="1.25.40.10">
    <property type="entry name" value="Tetratricopeptide repeat domain"/>
    <property type="match status" value="1"/>
</dbReference>
<dbReference type="InterPro" id="IPR019734">
    <property type="entry name" value="TPR_rpt"/>
</dbReference>
<keyword evidence="1 5" id="KW-0489">Methyltransferase</keyword>
<dbReference type="Gene3D" id="2.70.160.11">
    <property type="entry name" value="Hnrnp arginine n-methyltransferase1"/>
    <property type="match status" value="2"/>
</dbReference>
<dbReference type="EMBL" id="JBIYXZ010002068">
    <property type="protein sequence ID" value="KAL3066596.1"/>
    <property type="molecule type" value="Genomic_DNA"/>
</dbReference>
<dbReference type="SUPFAM" id="SSF53335">
    <property type="entry name" value="S-adenosyl-L-methionine-dependent methyltransferases"/>
    <property type="match status" value="2"/>
</dbReference>